<feature type="domain" description="Erythromycin biosynthesis protein CIII-like C-terminal" evidence="2">
    <location>
        <begin position="305"/>
        <end position="395"/>
    </location>
</feature>
<evidence type="ECO:0000313" key="4">
    <source>
        <dbReference type="Proteomes" id="UP000465062"/>
    </source>
</evidence>
<dbReference type="EMBL" id="CP047394">
    <property type="protein sequence ID" value="QHE62625.1"/>
    <property type="molecule type" value="Genomic_DNA"/>
</dbReference>
<dbReference type="GO" id="GO:0033072">
    <property type="term" value="P:vancomycin biosynthetic process"/>
    <property type="evidence" value="ECO:0007669"/>
    <property type="project" value="UniProtKB-ARBA"/>
</dbReference>
<dbReference type="PANTHER" id="PTHR48050">
    <property type="entry name" value="STEROL 3-BETA-GLUCOSYLTRANSFERASE"/>
    <property type="match status" value="1"/>
</dbReference>
<dbReference type="GO" id="GO:0016758">
    <property type="term" value="F:hexosyltransferase activity"/>
    <property type="evidence" value="ECO:0007669"/>
    <property type="project" value="InterPro"/>
</dbReference>
<dbReference type="GO" id="GO:0005975">
    <property type="term" value="P:carbohydrate metabolic process"/>
    <property type="evidence" value="ECO:0007669"/>
    <property type="project" value="InterPro"/>
</dbReference>
<dbReference type="SUPFAM" id="SSF53756">
    <property type="entry name" value="UDP-Glycosyltransferase/glycogen phosphorylase"/>
    <property type="match status" value="1"/>
</dbReference>
<reference evidence="3 4" key="1">
    <citation type="submission" date="2019-06" db="EMBL/GenBank/DDBJ databases">
        <title>An operon consisting of a P-type ATPase gene and a transcriptional regular gene given the different cadmium resistance in Bacillus vietamensis 151-6 and Bacillus marisflavi 151-25.</title>
        <authorList>
            <person name="Yu X."/>
        </authorList>
    </citation>
    <scope>NUCLEOTIDE SEQUENCE [LARGE SCALE GENOMIC DNA]</scope>
    <source>
        <strain evidence="3 4">151-6</strain>
    </source>
</reference>
<organism evidence="3 4">
    <name type="scientific">Rossellomorea vietnamensis</name>
    <dbReference type="NCBI Taxonomy" id="218284"/>
    <lineage>
        <taxon>Bacteria</taxon>
        <taxon>Bacillati</taxon>
        <taxon>Bacillota</taxon>
        <taxon>Bacilli</taxon>
        <taxon>Bacillales</taxon>
        <taxon>Bacillaceae</taxon>
        <taxon>Rossellomorea</taxon>
    </lineage>
</organism>
<accession>A0A6I6UIA8</accession>
<dbReference type="InterPro" id="IPR050426">
    <property type="entry name" value="Glycosyltransferase_28"/>
</dbReference>
<evidence type="ECO:0000313" key="3">
    <source>
        <dbReference type="EMBL" id="QHE62625.1"/>
    </source>
</evidence>
<dbReference type="InterPro" id="IPR002213">
    <property type="entry name" value="UDP_glucos_trans"/>
</dbReference>
<dbReference type="Pfam" id="PF06722">
    <property type="entry name" value="EryCIII-like_C"/>
    <property type="match status" value="1"/>
</dbReference>
<dbReference type="Proteomes" id="UP000465062">
    <property type="component" value="Chromosome"/>
</dbReference>
<name>A0A6I6UIA8_9BACI</name>
<proteinExistence type="predicted"/>
<dbReference type="PANTHER" id="PTHR48050:SF13">
    <property type="entry name" value="STEROL 3-BETA-GLUCOSYLTRANSFERASE UGT80A2"/>
    <property type="match status" value="1"/>
</dbReference>
<dbReference type="FunFam" id="3.40.50.2000:FF:000009">
    <property type="entry name" value="Sterol 3-beta-glucosyltransferase UGT80A2"/>
    <property type="match status" value="1"/>
</dbReference>
<dbReference type="CDD" id="cd03784">
    <property type="entry name" value="GT1_Gtf-like"/>
    <property type="match status" value="1"/>
</dbReference>
<dbReference type="RefSeq" id="WP_159362522.1">
    <property type="nucleotide sequence ID" value="NZ_CP047394.1"/>
</dbReference>
<gene>
    <name evidence="3" type="ORF">FHE72_17535</name>
</gene>
<keyword evidence="3" id="KW-0808">Transferase</keyword>
<evidence type="ECO:0000259" key="1">
    <source>
        <dbReference type="Pfam" id="PF03033"/>
    </source>
</evidence>
<protein>
    <submittedName>
        <fullName evidence="3">Glycosyltransferase</fullName>
    </submittedName>
</protein>
<dbReference type="Pfam" id="PF03033">
    <property type="entry name" value="Glyco_transf_28"/>
    <property type="match status" value="1"/>
</dbReference>
<feature type="domain" description="Glycosyltransferase family 28 N-terminal" evidence="1">
    <location>
        <begin position="4"/>
        <end position="144"/>
    </location>
</feature>
<dbReference type="GO" id="GO:0008194">
    <property type="term" value="F:UDP-glycosyltransferase activity"/>
    <property type="evidence" value="ECO:0007669"/>
    <property type="project" value="InterPro"/>
</dbReference>
<dbReference type="KEGG" id="bvq:FHE72_17535"/>
<dbReference type="InterPro" id="IPR010610">
    <property type="entry name" value="EryCIII-like_C"/>
</dbReference>
<sequence length="417" mass="46692">MKISILTTGTRGDTQPYIALGKELKSLGYEVKLAAFENYGKLVEDHGLHFHPIKGDIAKISREMSKSSIESDNPIKFFTSFQKMKPYIKDKQLGMQRDLFEACEGADAIIYHPGAAIGEFAGEHFGVPAILATPFPMAPTKEYPALIFYQLRWGKTANLLTHKLFEKGFWLTVKPPIVTFWKERFGKLPPHFNNPFSKADTNNHTSVMSISPHVFPQPEGQMKSFGYWFLDEDLGEWSPPADLVEFLEKGDEPVYVGFGSIYDESPENTTKLVVEALRKSGKRGIIGMGWNDVDDKDEYEDMFFIESIPHTWLFPKVSGVIHHGGAGTTATAFRSGVPSVVIPHGNDQFAWGKRTEELGVGSTPIPRKKLTVDNLSKAIGYIQSSHVKEAAQELGRQVQQEHGARDTARYIQHFLKG</sequence>
<dbReference type="AlphaFoldDB" id="A0A6I6UIA8"/>
<dbReference type="Gene3D" id="3.40.50.2000">
    <property type="entry name" value="Glycogen Phosphorylase B"/>
    <property type="match status" value="2"/>
</dbReference>
<evidence type="ECO:0000259" key="2">
    <source>
        <dbReference type="Pfam" id="PF06722"/>
    </source>
</evidence>
<dbReference type="InterPro" id="IPR004276">
    <property type="entry name" value="GlycoTrans_28_N"/>
</dbReference>